<organism evidence="2">
    <name type="scientific">viral metagenome</name>
    <dbReference type="NCBI Taxonomy" id="1070528"/>
    <lineage>
        <taxon>unclassified sequences</taxon>
        <taxon>metagenomes</taxon>
        <taxon>organismal metagenomes</taxon>
    </lineage>
</organism>
<accession>A0A6C0CJ46</accession>
<evidence type="ECO:0000259" key="1">
    <source>
        <dbReference type="Pfam" id="PF16903"/>
    </source>
</evidence>
<dbReference type="SUPFAM" id="SSF49749">
    <property type="entry name" value="Group II dsDNA viruses VP"/>
    <property type="match status" value="2"/>
</dbReference>
<proteinExistence type="predicted"/>
<dbReference type="EMBL" id="MN739426">
    <property type="protein sequence ID" value="QHT04323.1"/>
    <property type="molecule type" value="Genomic_DNA"/>
</dbReference>
<sequence length="550" mass="63799">MPGGLLNIVAFGNQNVYLNGNPSKTFFKTAYKKYTNFGLQKFRIDFDGLRNLRMTEPSKFTFRVKRYAELLMDTYLVVQLPTIWSPIYPPFTCDDNWVPYEFKWIENLGTQMIQEVEINVGGSTLNRFSGEYLLSLVQRDFNKSKTDLYNNMTGNTVELNDPANANGNVNAYPNAYYTSNSVGPEPSIRARKLYIPLNFWFTLASKMAFPLVALQYNELEINITLRPVQDLIQIRDVTDVENNHPHIQPNFNISEQQFYRFIQPPPDVSLNYVDQRTTWNSDIHLISTYAFLSEEESKVFAAREQKYLFKSIYEWKYFNVTGSQRVKLDSTMGMVASWMYYFRRSDINLRNEWSNYTNWAYNNIIPQPITLADTSGSWNLPDCNQFDIGPNTDPMNGFHNGLFITGDYNVENQKLILLDMGILLDGKYRENVMDSGIYNYIEKYVRTAGNAPDGLYCYNFELNTDPFDFQPSGAMNLSKFNDIQFEFNTYVPPLDPSASFYNICDPCGNIIGVNKPSWRIYNYNYDLTIHEERYNMITFVGGNAGLMYAR</sequence>
<name>A0A6C0CJ46_9ZZZZ</name>
<dbReference type="Gene3D" id="2.70.9.20">
    <property type="entry name" value="Major capsid protein Vp54"/>
    <property type="match status" value="1"/>
</dbReference>
<protein>
    <recommendedName>
        <fullName evidence="1">Major capsid protein N-terminal domain-containing protein</fullName>
    </recommendedName>
</protein>
<feature type="domain" description="Major capsid protein N-terminal" evidence="1">
    <location>
        <begin position="25"/>
        <end position="238"/>
    </location>
</feature>
<dbReference type="InterPro" id="IPR038519">
    <property type="entry name" value="MCP_C_sf"/>
</dbReference>
<dbReference type="Pfam" id="PF16903">
    <property type="entry name" value="Capsid_N"/>
    <property type="match status" value="1"/>
</dbReference>
<evidence type="ECO:0000313" key="2">
    <source>
        <dbReference type="EMBL" id="QHT04323.1"/>
    </source>
</evidence>
<dbReference type="AlphaFoldDB" id="A0A6C0CJ46"/>
<dbReference type="Gene3D" id="2.70.9.10">
    <property type="entry name" value="Adenovirus Type 2 Hexon, domain 4"/>
    <property type="match status" value="1"/>
</dbReference>
<reference evidence="2" key="1">
    <citation type="journal article" date="2020" name="Nature">
        <title>Giant virus diversity and host interactions through global metagenomics.</title>
        <authorList>
            <person name="Schulz F."/>
            <person name="Roux S."/>
            <person name="Paez-Espino D."/>
            <person name="Jungbluth S."/>
            <person name="Walsh D.A."/>
            <person name="Denef V.J."/>
            <person name="McMahon K.D."/>
            <person name="Konstantinidis K.T."/>
            <person name="Eloe-Fadrosh E.A."/>
            <person name="Kyrpides N.C."/>
            <person name="Woyke T."/>
        </authorList>
    </citation>
    <scope>NUCLEOTIDE SEQUENCE</scope>
    <source>
        <strain evidence="2">GVMAG-M-3300021185-45</strain>
    </source>
</reference>
<dbReference type="InterPro" id="IPR031654">
    <property type="entry name" value="Capsid_N"/>
</dbReference>
<dbReference type="InterPro" id="IPR016112">
    <property type="entry name" value="VP_dsDNA_II"/>
</dbReference>